<sequence>MTQKFLPLQNIFFDDSHSEKNKIYSLHINKIIKTRDHTINFIRKDADLVLSGAAQIFPNHHYISNTTVTEISLRIGELRGSVRLLVYFVDGIGSETLELNMTLTSGTEIITPSILLKNETGYFYIKITSLEYNSNVRNISWGINDTPSALSGCNILIGITTFKRDEQLHKNLRKISQCPYLNQLNIDVMIVDNAGSVNLSEYCYPFLYTAQNNSGGTGGFMRSLCYAKNNNYSHTLFMDDDIEIETEMLYRSIIFSYLTSSPTVTGLMMMQKSNPTTVWEQGAFIDKNEIYRGFSYNFLLDIKNKENLILLHKNRSSDFVGWWGCIVPTKLTPVLPYMFIKNDDVISGLILKKKNIPLITLPSSMVWHEDFNKKPYTWQHYYDIRNGIMIRHFENIKTNKIKIIKSTGKALLKKIISGDYYCAEIILLAFKDALNPSDVYFKNIEELKEKHKKIMSHFPLVNISNNISSIERKKNTRKDLFFSLVSLFGTINPFRREFDDDGRKLSIPIGSNIFFHSYRFKNVIFYDPYTFKGYECTKSIRKTLLFLIKFSKLSLYYILSGKKFINQKFTVHQDYWINEFEDVIRVNRR</sequence>
<proteinExistence type="predicted"/>
<evidence type="ECO:0000313" key="1">
    <source>
        <dbReference type="EMBL" id="EBP4586483.1"/>
    </source>
</evidence>
<dbReference type="InterPro" id="IPR029044">
    <property type="entry name" value="Nucleotide-diphossugar_trans"/>
</dbReference>
<dbReference type="SUPFAM" id="SSF53448">
    <property type="entry name" value="Nucleotide-diphospho-sugar transferases"/>
    <property type="match status" value="1"/>
</dbReference>
<gene>
    <name evidence="1" type="ORF">VH79_25590</name>
</gene>
<protein>
    <submittedName>
        <fullName evidence="1">Glycosyltransferase family 2 protein</fullName>
    </submittedName>
</protein>
<dbReference type="GO" id="GO:0016740">
    <property type="term" value="F:transferase activity"/>
    <property type="evidence" value="ECO:0007669"/>
    <property type="project" value="UniProtKB-KW"/>
</dbReference>
<dbReference type="Gene3D" id="3.90.550.60">
    <property type="match status" value="1"/>
</dbReference>
<dbReference type="AlphaFoldDB" id="A0A5U3IM11"/>
<organism evidence="1">
    <name type="scientific">Salmonella enterica</name>
    <name type="common">Salmonella choleraesuis</name>
    <dbReference type="NCBI Taxonomy" id="28901"/>
    <lineage>
        <taxon>Bacteria</taxon>
        <taxon>Pseudomonadati</taxon>
        <taxon>Pseudomonadota</taxon>
        <taxon>Gammaproteobacteria</taxon>
        <taxon>Enterobacterales</taxon>
        <taxon>Enterobacteriaceae</taxon>
        <taxon>Salmonella</taxon>
    </lineage>
</organism>
<name>A0A5U3IM11_SALER</name>
<reference evidence="1" key="1">
    <citation type="submission" date="2018-07" db="EMBL/GenBank/DDBJ databases">
        <authorList>
            <consortium name="GenomeTrakr network: Whole genome sequencing for foodborne pathogen traceback"/>
        </authorList>
    </citation>
    <scope>NUCLEOTIDE SEQUENCE [LARGE SCALE GENOMIC DNA]</scope>
    <source>
        <strain evidence="1">FDA00008842</strain>
    </source>
</reference>
<accession>A0A5U3IM11</accession>
<keyword evidence="1" id="KW-0808">Transferase</keyword>
<dbReference type="EMBL" id="AAGLUV010000033">
    <property type="protein sequence ID" value="EBP4586483.1"/>
    <property type="molecule type" value="Genomic_DNA"/>
</dbReference>
<comment type="caution">
    <text evidence="1">The sequence shown here is derived from an EMBL/GenBank/DDBJ whole genome shotgun (WGS) entry which is preliminary data.</text>
</comment>
<dbReference type="Proteomes" id="UP000839610">
    <property type="component" value="Unassembled WGS sequence"/>
</dbReference>